<name>A0A8S9RZY1_BRACR</name>
<dbReference type="Proteomes" id="UP000712600">
    <property type="component" value="Unassembled WGS sequence"/>
</dbReference>
<comment type="caution">
    <text evidence="1">The sequence shown here is derived from an EMBL/GenBank/DDBJ whole genome shotgun (WGS) entry which is preliminary data.</text>
</comment>
<proteinExistence type="predicted"/>
<evidence type="ECO:0000313" key="2">
    <source>
        <dbReference type="Proteomes" id="UP000712600"/>
    </source>
</evidence>
<dbReference type="EMBL" id="QGKX02000088">
    <property type="protein sequence ID" value="KAF3586387.1"/>
    <property type="molecule type" value="Genomic_DNA"/>
</dbReference>
<dbReference type="AlphaFoldDB" id="A0A8S9RZY1"/>
<sequence length="63" mass="7437">MVQEWDPGIRGEIWNRKKIYYNGQIGKIWNRGGDMGIWIFGNTVSLWGIETDWGPQKVRDLTR</sequence>
<reference evidence="1" key="1">
    <citation type="submission" date="2019-12" db="EMBL/GenBank/DDBJ databases">
        <title>Genome sequencing and annotation of Brassica cretica.</title>
        <authorList>
            <person name="Studholme D.J."/>
            <person name="Sarris P."/>
        </authorList>
    </citation>
    <scope>NUCLEOTIDE SEQUENCE</scope>
    <source>
        <strain evidence="1">PFS-109/04</strain>
        <tissue evidence="1">Leaf</tissue>
    </source>
</reference>
<accession>A0A8S9RZY1</accession>
<gene>
    <name evidence="1" type="ORF">F2Q69_00028598</name>
</gene>
<organism evidence="1 2">
    <name type="scientific">Brassica cretica</name>
    <name type="common">Mustard</name>
    <dbReference type="NCBI Taxonomy" id="69181"/>
    <lineage>
        <taxon>Eukaryota</taxon>
        <taxon>Viridiplantae</taxon>
        <taxon>Streptophyta</taxon>
        <taxon>Embryophyta</taxon>
        <taxon>Tracheophyta</taxon>
        <taxon>Spermatophyta</taxon>
        <taxon>Magnoliopsida</taxon>
        <taxon>eudicotyledons</taxon>
        <taxon>Gunneridae</taxon>
        <taxon>Pentapetalae</taxon>
        <taxon>rosids</taxon>
        <taxon>malvids</taxon>
        <taxon>Brassicales</taxon>
        <taxon>Brassicaceae</taxon>
        <taxon>Brassiceae</taxon>
        <taxon>Brassica</taxon>
    </lineage>
</organism>
<protein>
    <submittedName>
        <fullName evidence="1">Uncharacterized protein</fullName>
    </submittedName>
</protein>
<evidence type="ECO:0000313" key="1">
    <source>
        <dbReference type="EMBL" id="KAF3586387.1"/>
    </source>
</evidence>